<sequence>MASSHAVKMKHHLSPISDAIAEILQFLLRDAGQTDKFRHHN</sequence>
<reference evidence="1" key="2">
    <citation type="journal article" date="2015" name="Fish Shellfish Immunol.">
        <title>Early steps in the European eel (Anguilla anguilla)-Vibrio vulnificus interaction in the gills: Role of the RtxA13 toxin.</title>
        <authorList>
            <person name="Callol A."/>
            <person name="Pajuelo D."/>
            <person name="Ebbesson L."/>
            <person name="Teles M."/>
            <person name="MacKenzie S."/>
            <person name="Amaro C."/>
        </authorList>
    </citation>
    <scope>NUCLEOTIDE SEQUENCE</scope>
</reference>
<dbReference type="AlphaFoldDB" id="A0A0E9Q4C7"/>
<accession>A0A0E9Q4C7</accession>
<dbReference type="EMBL" id="GBXM01097372">
    <property type="protein sequence ID" value="JAH11205.1"/>
    <property type="molecule type" value="Transcribed_RNA"/>
</dbReference>
<reference evidence="1" key="1">
    <citation type="submission" date="2014-11" db="EMBL/GenBank/DDBJ databases">
        <authorList>
            <person name="Amaro Gonzalez C."/>
        </authorList>
    </citation>
    <scope>NUCLEOTIDE SEQUENCE</scope>
</reference>
<proteinExistence type="predicted"/>
<name>A0A0E9Q4C7_ANGAN</name>
<organism evidence="1">
    <name type="scientific">Anguilla anguilla</name>
    <name type="common">European freshwater eel</name>
    <name type="synonym">Muraena anguilla</name>
    <dbReference type="NCBI Taxonomy" id="7936"/>
    <lineage>
        <taxon>Eukaryota</taxon>
        <taxon>Metazoa</taxon>
        <taxon>Chordata</taxon>
        <taxon>Craniata</taxon>
        <taxon>Vertebrata</taxon>
        <taxon>Euteleostomi</taxon>
        <taxon>Actinopterygii</taxon>
        <taxon>Neopterygii</taxon>
        <taxon>Teleostei</taxon>
        <taxon>Anguilliformes</taxon>
        <taxon>Anguillidae</taxon>
        <taxon>Anguilla</taxon>
    </lineage>
</organism>
<evidence type="ECO:0000313" key="1">
    <source>
        <dbReference type="EMBL" id="JAH11205.1"/>
    </source>
</evidence>
<protein>
    <submittedName>
        <fullName evidence="1">Uncharacterized protein</fullName>
    </submittedName>
</protein>